<dbReference type="EMBL" id="UOGI01000292">
    <property type="protein sequence ID" value="VAX34305.1"/>
    <property type="molecule type" value="Genomic_DNA"/>
</dbReference>
<dbReference type="PROSITE" id="PS50005">
    <property type="entry name" value="TPR"/>
    <property type="match status" value="1"/>
</dbReference>
<protein>
    <submittedName>
        <fullName evidence="1">Uncharacterized protein</fullName>
    </submittedName>
</protein>
<proteinExistence type="predicted"/>
<sequence>MIVKLNMGKEDVVNIISRKFSDFSTKIEHQGKPFYIITDLHGSEPVTIKTTIYLEGVHIETLKITTSVKEKSELSKLIDSQHGRAIKKVKEEEPANKTRIAYFREIKRLIKKGELSRAMDATGKALTEFPEDLLLISYHGYLTSTVDKDYDKGLEICKKAIKRLTDSETPDTDFPYSLFYLNLGRTYVMSNSKKDAIEAFRKGLSFDPKNRELASGLQVLGMRKRPIFPTLSRSNPLNKYPGIILTKLKIR</sequence>
<organism evidence="1">
    <name type="scientific">hydrothermal vent metagenome</name>
    <dbReference type="NCBI Taxonomy" id="652676"/>
    <lineage>
        <taxon>unclassified sequences</taxon>
        <taxon>metagenomes</taxon>
        <taxon>ecological metagenomes</taxon>
    </lineage>
</organism>
<reference evidence="1" key="1">
    <citation type="submission" date="2018-06" db="EMBL/GenBank/DDBJ databases">
        <authorList>
            <person name="Zhirakovskaya E."/>
        </authorList>
    </citation>
    <scope>NUCLEOTIDE SEQUENCE</scope>
</reference>
<dbReference type="InterPro" id="IPR011990">
    <property type="entry name" value="TPR-like_helical_dom_sf"/>
</dbReference>
<dbReference type="AlphaFoldDB" id="A0A3B1DR96"/>
<dbReference type="SMART" id="SM00028">
    <property type="entry name" value="TPR"/>
    <property type="match status" value="2"/>
</dbReference>
<accession>A0A3B1DR96</accession>
<name>A0A3B1DR96_9ZZZZ</name>
<dbReference type="SUPFAM" id="SSF48452">
    <property type="entry name" value="TPR-like"/>
    <property type="match status" value="1"/>
</dbReference>
<evidence type="ECO:0000313" key="1">
    <source>
        <dbReference type="EMBL" id="VAX34305.1"/>
    </source>
</evidence>
<dbReference type="InterPro" id="IPR019734">
    <property type="entry name" value="TPR_rpt"/>
</dbReference>
<dbReference type="Gene3D" id="1.25.40.10">
    <property type="entry name" value="Tetratricopeptide repeat domain"/>
    <property type="match status" value="1"/>
</dbReference>
<gene>
    <name evidence="1" type="ORF">MNBD_NITROSPIRAE03-1656</name>
</gene>